<dbReference type="SUPFAM" id="SSF53383">
    <property type="entry name" value="PLP-dependent transferases"/>
    <property type="match status" value="1"/>
</dbReference>
<dbReference type="GO" id="GO:0030170">
    <property type="term" value="F:pyridoxal phosphate binding"/>
    <property type="evidence" value="ECO:0007669"/>
    <property type="project" value="InterPro"/>
</dbReference>
<dbReference type="Pfam" id="PF00392">
    <property type="entry name" value="GntR"/>
    <property type="match status" value="1"/>
</dbReference>
<dbReference type="CDD" id="cd07377">
    <property type="entry name" value="WHTH_GntR"/>
    <property type="match status" value="1"/>
</dbReference>
<dbReference type="STRING" id="28091.SAMEA3174300_00471"/>
<dbReference type="InterPro" id="IPR004839">
    <property type="entry name" value="Aminotransferase_I/II_large"/>
</dbReference>
<dbReference type="Gene3D" id="3.90.1150.10">
    <property type="entry name" value="Aspartate Aminotransferase, domain 1"/>
    <property type="match status" value="1"/>
</dbReference>
<dbReference type="PANTHER" id="PTHR46577:SF1">
    <property type="entry name" value="HTH-TYPE TRANSCRIPTIONAL REGULATORY PROTEIN GABR"/>
    <property type="match status" value="1"/>
</dbReference>
<dbReference type="SUPFAM" id="SSF46785">
    <property type="entry name" value="Winged helix' DNA-binding domain"/>
    <property type="match status" value="1"/>
</dbReference>
<evidence type="ECO:0000256" key="4">
    <source>
        <dbReference type="ARBA" id="ARBA00023015"/>
    </source>
</evidence>
<feature type="domain" description="HTH gntR-type" evidence="7">
    <location>
        <begin position="8"/>
        <end position="76"/>
    </location>
</feature>
<dbReference type="InterPro" id="IPR036390">
    <property type="entry name" value="WH_DNA-bd_sf"/>
</dbReference>
<accession>A0A448VQJ0</accession>
<dbReference type="Gene3D" id="3.40.640.10">
    <property type="entry name" value="Type I PLP-dependent aspartate aminotransferase-like (Major domain)"/>
    <property type="match status" value="1"/>
</dbReference>
<name>A0A448VQJ0_9NEIS</name>
<keyword evidence="3" id="KW-0663">Pyridoxal phosphate</keyword>
<evidence type="ECO:0000256" key="5">
    <source>
        <dbReference type="ARBA" id="ARBA00023125"/>
    </source>
</evidence>
<dbReference type="EMBL" id="LR134533">
    <property type="protein sequence ID" value="VEJ52003.1"/>
    <property type="molecule type" value="Genomic_DNA"/>
</dbReference>
<dbReference type="PROSITE" id="PS50949">
    <property type="entry name" value="HTH_GNTR"/>
    <property type="match status" value="1"/>
</dbReference>
<evidence type="ECO:0000256" key="6">
    <source>
        <dbReference type="ARBA" id="ARBA00023163"/>
    </source>
</evidence>
<dbReference type="CDD" id="cd00609">
    <property type="entry name" value="AAT_like"/>
    <property type="match status" value="1"/>
</dbReference>
<dbReference type="RefSeq" id="WP_004284852.1">
    <property type="nucleotide sequence ID" value="NZ_CAUJRG010000018.1"/>
</dbReference>
<dbReference type="OrthoDB" id="5450856at2"/>
<reference evidence="8 9" key="1">
    <citation type="submission" date="2018-12" db="EMBL/GenBank/DDBJ databases">
        <authorList>
            <consortium name="Pathogen Informatics"/>
        </authorList>
    </citation>
    <scope>NUCLEOTIDE SEQUENCE [LARGE SCALE GENOMIC DNA]</scope>
    <source>
        <strain evidence="8 9">NCTC12742</strain>
    </source>
</reference>
<keyword evidence="6" id="KW-0804">Transcription</keyword>
<evidence type="ECO:0000313" key="8">
    <source>
        <dbReference type="EMBL" id="VEJ52003.1"/>
    </source>
</evidence>
<protein>
    <recommendedName>
        <fullName evidence="2">Putative 8-amino-7-oxononanoate synthase</fullName>
    </recommendedName>
</protein>
<dbReference type="Pfam" id="PF00155">
    <property type="entry name" value="Aminotran_1_2"/>
    <property type="match status" value="1"/>
</dbReference>
<proteinExistence type="inferred from homology"/>
<dbReference type="GO" id="GO:0003677">
    <property type="term" value="F:DNA binding"/>
    <property type="evidence" value="ECO:0007669"/>
    <property type="project" value="UniProtKB-KW"/>
</dbReference>
<evidence type="ECO:0000259" key="7">
    <source>
        <dbReference type="PROSITE" id="PS50949"/>
    </source>
</evidence>
<dbReference type="InterPro" id="IPR015424">
    <property type="entry name" value="PyrdxlP-dep_Trfase"/>
</dbReference>
<comment type="similarity">
    <text evidence="1">In the C-terminal section; belongs to the class-I pyridoxal-phosphate-dependent aminotransferase family.</text>
</comment>
<keyword evidence="5" id="KW-0238">DNA-binding</keyword>
<evidence type="ECO:0000256" key="3">
    <source>
        <dbReference type="ARBA" id="ARBA00022898"/>
    </source>
</evidence>
<gene>
    <name evidence="8" type="primary">ydcR</name>
    <name evidence="8" type="ORF">NCTC12742_01916</name>
</gene>
<dbReference type="InterPro" id="IPR015422">
    <property type="entry name" value="PyrdxlP-dep_Trfase_small"/>
</dbReference>
<dbReference type="Proteomes" id="UP000272771">
    <property type="component" value="Chromosome"/>
</dbReference>
<keyword evidence="4" id="KW-0805">Transcription regulation</keyword>
<dbReference type="Gene3D" id="1.10.10.10">
    <property type="entry name" value="Winged helix-like DNA-binding domain superfamily/Winged helix DNA-binding domain"/>
    <property type="match status" value="1"/>
</dbReference>
<keyword evidence="9" id="KW-1185">Reference proteome</keyword>
<dbReference type="AlphaFoldDB" id="A0A448VQJ0"/>
<evidence type="ECO:0000256" key="1">
    <source>
        <dbReference type="ARBA" id="ARBA00005384"/>
    </source>
</evidence>
<dbReference type="GO" id="GO:0003700">
    <property type="term" value="F:DNA-binding transcription factor activity"/>
    <property type="evidence" value="ECO:0007669"/>
    <property type="project" value="InterPro"/>
</dbReference>
<dbReference type="InterPro" id="IPR051446">
    <property type="entry name" value="HTH_trans_reg/aminotransferase"/>
</dbReference>
<evidence type="ECO:0000256" key="2">
    <source>
        <dbReference type="ARBA" id="ARBA00021531"/>
    </source>
</evidence>
<evidence type="ECO:0000313" key="9">
    <source>
        <dbReference type="Proteomes" id="UP000272771"/>
    </source>
</evidence>
<dbReference type="PANTHER" id="PTHR46577">
    <property type="entry name" value="HTH-TYPE TRANSCRIPTIONAL REGULATORY PROTEIN GABR"/>
    <property type="match status" value="1"/>
</dbReference>
<dbReference type="InterPro" id="IPR036388">
    <property type="entry name" value="WH-like_DNA-bd_sf"/>
</dbReference>
<dbReference type="InterPro" id="IPR015421">
    <property type="entry name" value="PyrdxlP-dep_Trfase_major"/>
</dbReference>
<sequence>MSELKPKGTTAVNIAHSIEELIRNGSWPEGHRLPTVRLLAAELNVNPNTVSAAYKQLRHAGIIETDGRRGSFVPHTTEILHTETATPPNLIDLASGNIDPNLLPRLDQHTFAHYQLANDVGNHGDHPELIRFIENWLQNNTGIQTETMLLSSSLEIIERALTQRCMPGAKILVESPCWLPLPALLAHLRLEAVPMEMDEEGAVIPAHLSPDHISAVILTARAHSPTGICYSKNRWQQWQQWLSRHNPLLIIDDHWAALSRKPFHGMEGFTNEWIYSTSTSKFLGTDARIAIAASNGPTLRAMKKRFSLGPRWISKLLQHITLHLWQQLDSDGLANIAESYQSRRDSLISHLKQHGIHVPGSTGEGQHIWLPVPNESQIIQFLAAKGWAVQSGASFNFGKKPAVRITIGNLTLADCKTLADDIAETLAVNGKAIY</sequence>
<dbReference type="InterPro" id="IPR000524">
    <property type="entry name" value="Tscrpt_reg_HTH_GntR"/>
</dbReference>
<organism evidence="8 9">
    <name type="scientific">Neisseria weaveri</name>
    <dbReference type="NCBI Taxonomy" id="28091"/>
    <lineage>
        <taxon>Bacteria</taxon>
        <taxon>Pseudomonadati</taxon>
        <taxon>Pseudomonadota</taxon>
        <taxon>Betaproteobacteria</taxon>
        <taxon>Neisseriales</taxon>
        <taxon>Neisseriaceae</taxon>
        <taxon>Neisseria</taxon>
    </lineage>
</organism>
<dbReference type="SMART" id="SM00345">
    <property type="entry name" value="HTH_GNTR"/>
    <property type="match status" value="1"/>
</dbReference>